<accession>A0A6C0KEK6</accession>
<evidence type="ECO:0000256" key="1">
    <source>
        <dbReference type="SAM" id="MobiDB-lite"/>
    </source>
</evidence>
<sequence>MDQFTIGAIGLSFLLSRYLRKESRQENYRNEAPAEVGMADDAVRTAILMKDITTIKRLLPKVKDAGIRKSATDYLSSQCDKEVIQEHANWKNFQQKALSTFKDKPIKDYIHNNFVPFGSKNTQNMAGTGVRNGNYTHGSTTKDGVINAGFGNATPYTQKLGHFTGRDELRPRKSDAHAPNQRFLAHESQRSNVSGGQVFRPDNDRYANPTGKRHDLKPVEAVRVGPGLGIPANQPHHGGGYQSYYRPEAREITSKTTSRGTEKTVYVPGKDQASAGKGYAAYAPGLKSQSLEAFTQTKGGSAFVNKKCNSFVTTQNREAIGTTSQAQAETKRADHTHRGDTLRSQETNYVGPGGSEVVKTAPLSQSYMSDKHNIHSARESHTYAMGNGHYGNGTTMNQNSNWYVNGTDRGEVGNSHVGFAASEVSSGTRKFGDSARTTLRESGEVKDMRNVAGSSNFTTRNDDKYRKTQRGSEMTTFGFGGAEVSGAMSLANFNTAQVKDTKQDVLVGSRPLPGRRNAVGAANERLQNVELNHRGEDQKSRLAYGHSAKPKQLIGDYQVKTGNFENNVRDPTIGSFRASPYRSIPIGSRAENCHTGAS</sequence>
<dbReference type="Pfam" id="PF19251">
    <property type="entry name" value="DUF5899"/>
    <property type="match status" value="1"/>
</dbReference>
<protein>
    <recommendedName>
        <fullName evidence="2">DUF5899 domain-containing protein</fullName>
    </recommendedName>
</protein>
<evidence type="ECO:0000259" key="2">
    <source>
        <dbReference type="Pfam" id="PF19251"/>
    </source>
</evidence>
<feature type="domain" description="DUF5899" evidence="2">
    <location>
        <begin position="208"/>
        <end position="342"/>
    </location>
</feature>
<reference evidence="3" key="1">
    <citation type="journal article" date="2020" name="Nature">
        <title>Giant virus diversity and host interactions through global metagenomics.</title>
        <authorList>
            <person name="Schulz F."/>
            <person name="Roux S."/>
            <person name="Paez-Espino D."/>
            <person name="Jungbluth S."/>
            <person name="Walsh D.A."/>
            <person name="Denef V.J."/>
            <person name="McMahon K.D."/>
            <person name="Konstantinidis K.T."/>
            <person name="Eloe-Fadrosh E.A."/>
            <person name="Kyrpides N.C."/>
            <person name="Woyke T."/>
        </authorList>
    </citation>
    <scope>NUCLEOTIDE SEQUENCE</scope>
    <source>
        <strain evidence="3">GVMAG-S-1102113-126</strain>
    </source>
</reference>
<name>A0A6C0KEK6_9ZZZZ</name>
<feature type="region of interest" description="Disordered" evidence="1">
    <location>
        <begin position="184"/>
        <end position="213"/>
    </location>
</feature>
<organism evidence="3">
    <name type="scientific">viral metagenome</name>
    <dbReference type="NCBI Taxonomy" id="1070528"/>
    <lineage>
        <taxon>unclassified sequences</taxon>
        <taxon>metagenomes</taxon>
        <taxon>organismal metagenomes</taxon>
    </lineage>
</organism>
<proteinExistence type="predicted"/>
<dbReference type="AlphaFoldDB" id="A0A6C0KEK6"/>
<evidence type="ECO:0000313" key="3">
    <source>
        <dbReference type="EMBL" id="QHU14664.1"/>
    </source>
</evidence>
<dbReference type="InterPro" id="IPR045418">
    <property type="entry name" value="P2_DUF5899"/>
</dbReference>
<dbReference type="EMBL" id="MN740845">
    <property type="protein sequence ID" value="QHU14664.1"/>
    <property type="molecule type" value="Genomic_DNA"/>
</dbReference>